<accession>A0AAV6U2C7</accession>
<evidence type="ECO:0000313" key="3">
    <source>
        <dbReference type="EMBL" id="KAG8177963.1"/>
    </source>
</evidence>
<dbReference type="GO" id="GO:0005929">
    <property type="term" value="C:cilium"/>
    <property type="evidence" value="ECO:0007669"/>
    <property type="project" value="TreeGrafter"/>
</dbReference>
<name>A0AAV6U2C7_9ARAC</name>
<sequence length="377" mass="43134">MGCGSSKHASLRENPDKPQKRIVEESGDVDVGMVIPEKGAAQIKPVEITVETLQKYLDLEKGIQGFEKRHVLDNYQLKAEQMDQLEKNLKALQDSKDLQSQNLHKLQCSLDETNGSQSLKQFLFEKSQKGEPLNEDQEEYVDLLNKQEVLVRQIESTSKQKDELKEEVASLVIDGELVQKLYAQRDELLDAIFGGAYGSALENRLEKETDLLLERLNHVRQAHFKWKQAHGMVRKACAQLGTAVHKWKELANIPDNDMEQRYYHAAETRNNLVAASQNLQGAQEFLPNITFPYCDEDEVTTLNKAVTFIFTDMQTPERYEHALNCYHTTYRRSGALRQWFDQKKNNDRKAMFPWLPANVLPPVKALTVHKWALPGGA</sequence>
<feature type="compositionally biased region" description="Basic and acidic residues" evidence="2">
    <location>
        <begin position="10"/>
        <end position="24"/>
    </location>
</feature>
<proteinExistence type="predicted"/>
<keyword evidence="4" id="KW-1185">Reference proteome</keyword>
<evidence type="ECO:0000256" key="2">
    <source>
        <dbReference type="SAM" id="MobiDB-lite"/>
    </source>
</evidence>
<dbReference type="PANTHER" id="PTHR21974:SF2">
    <property type="entry name" value="RE15880P"/>
    <property type="match status" value="1"/>
</dbReference>
<feature type="coiled-coil region" evidence="1">
    <location>
        <begin position="147"/>
        <end position="174"/>
    </location>
</feature>
<gene>
    <name evidence="3" type="ORF">JTE90_014706</name>
</gene>
<dbReference type="PANTHER" id="PTHR21974">
    <property type="entry name" value="RE15880P"/>
    <property type="match status" value="1"/>
</dbReference>
<dbReference type="Proteomes" id="UP000827092">
    <property type="component" value="Unassembled WGS sequence"/>
</dbReference>
<organism evidence="3 4">
    <name type="scientific">Oedothorax gibbosus</name>
    <dbReference type="NCBI Taxonomy" id="931172"/>
    <lineage>
        <taxon>Eukaryota</taxon>
        <taxon>Metazoa</taxon>
        <taxon>Ecdysozoa</taxon>
        <taxon>Arthropoda</taxon>
        <taxon>Chelicerata</taxon>
        <taxon>Arachnida</taxon>
        <taxon>Araneae</taxon>
        <taxon>Araneomorphae</taxon>
        <taxon>Entelegynae</taxon>
        <taxon>Araneoidea</taxon>
        <taxon>Linyphiidae</taxon>
        <taxon>Erigoninae</taxon>
        <taxon>Oedothorax</taxon>
    </lineage>
</organism>
<feature type="coiled-coil region" evidence="1">
    <location>
        <begin position="72"/>
        <end position="102"/>
    </location>
</feature>
<evidence type="ECO:0000313" key="4">
    <source>
        <dbReference type="Proteomes" id="UP000827092"/>
    </source>
</evidence>
<comment type="caution">
    <text evidence="3">The sequence shown here is derived from an EMBL/GenBank/DDBJ whole genome shotgun (WGS) entry which is preliminary data.</text>
</comment>
<reference evidence="3 4" key="1">
    <citation type="journal article" date="2022" name="Nat. Ecol. Evol.">
        <title>A masculinizing supergene underlies an exaggerated male reproductive morph in a spider.</title>
        <authorList>
            <person name="Hendrickx F."/>
            <person name="De Corte Z."/>
            <person name="Sonet G."/>
            <person name="Van Belleghem S.M."/>
            <person name="Kostlbacher S."/>
            <person name="Vangestel C."/>
        </authorList>
    </citation>
    <scope>NUCLEOTIDE SEQUENCE [LARGE SCALE GENOMIC DNA]</scope>
    <source>
        <strain evidence="3">W744_W776</strain>
    </source>
</reference>
<dbReference type="EMBL" id="JAFNEN010000732">
    <property type="protein sequence ID" value="KAG8177963.1"/>
    <property type="molecule type" value="Genomic_DNA"/>
</dbReference>
<protein>
    <submittedName>
        <fullName evidence="3">Uncharacterized protein</fullName>
    </submittedName>
</protein>
<dbReference type="AlphaFoldDB" id="A0AAV6U2C7"/>
<feature type="region of interest" description="Disordered" evidence="2">
    <location>
        <begin position="1"/>
        <end position="26"/>
    </location>
</feature>
<evidence type="ECO:0000256" key="1">
    <source>
        <dbReference type="SAM" id="Coils"/>
    </source>
</evidence>
<keyword evidence="1" id="KW-0175">Coiled coil</keyword>